<feature type="compositionally biased region" description="Polar residues" evidence="1">
    <location>
        <begin position="52"/>
        <end position="63"/>
    </location>
</feature>
<keyword evidence="2" id="KW-0472">Membrane</keyword>
<keyword evidence="2" id="KW-1133">Transmembrane helix</keyword>
<organism evidence="3 4">
    <name type="scientific">Bifidobacterium adolescentis</name>
    <dbReference type="NCBI Taxonomy" id="1680"/>
    <lineage>
        <taxon>Bacteria</taxon>
        <taxon>Bacillati</taxon>
        <taxon>Actinomycetota</taxon>
        <taxon>Actinomycetes</taxon>
        <taxon>Bifidobacteriales</taxon>
        <taxon>Bifidobacteriaceae</taxon>
        <taxon>Bifidobacterium</taxon>
    </lineage>
</organism>
<dbReference type="EMBL" id="CP133648">
    <property type="protein sequence ID" value="WNE85136.1"/>
    <property type="molecule type" value="Genomic_DNA"/>
</dbReference>
<evidence type="ECO:0000313" key="3">
    <source>
        <dbReference type="EMBL" id="WNE85136.1"/>
    </source>
</evidence>
<accession>A0AAF0VDW8</accession>
<evidence type="ECO:0000256" key="2">
    <source>
        <dbReference type="SAM" id="Phobius"/>
    </source>
</evidence>
<evidence type="ECO:0000313" key="4">
    <source>
        <dbReference type="Proteomes" id="UP000193179"/>
    </source>
</evidence>
<feature type="transmembrane region" description="Helical" evidence="2">
    <location>
        <begin position="119"/>
        <end position="137"/>
    </location>
</feature>
<evidence type="ECO:0000256" key="1">
    <source>
        <dbReference type="SAM" id="MobiDB-lite"/>
    </source>
</evidence>
<feature type="region of interest" description="Disordered" evidence="1">
    <location>
        <begin position="52"/>
        <end position="78"/>
    </location>
</feature>
<dbReference type="Proteomes" id="UP000193179">
    <property type="component" value="Chromosome"/>
</dbReference>
<dbReference type="RefSeq" id="WP_143239845.1">
    <property type="nucleotide sequence ID" value="NZ_CP133648.1"/>
</dbReference>
<reference evidence="3" key="2">
    <citation type="submission" date="2023-09" db="EMBL/GenBank/DDBJ databases">
        <title>Ecological and genomic based identification of the Bifidobacterium adolescentis prototype of the healthy human gut microbiota.</title>
        <authorList>
            <person name="Lugli G.A."/>
            <person name="Argentini C."/>
            <person name="Tarracchini C."/>
            <person name="Fontana F."/>
            <person name="Alessandri G."/>
            <person name="Mancabelli L."/>
            <person name="Milani C."/>
            <person name="Turroni F."/>
            <person name="Ventura M."/>
        </authorList>
    </citation>
    <scope>NUCLEOTIDE SEQUENCE</scope>
    <source>
        <strain evidence="3">703B</strain>
    </source>
</reference>
<reference evidence="3" key="1">
    <citation type="journal article" date="2016" name="Sci. Rep.">
        <title>Evaluation of genetic diversity among strains of the human gut commensal Bifidobacterium adolescentis.</title>
        <authorList>
            <person name="Duranti S."/>
            <person name="Milani C."/>
            <person name="Lugli G.A."/>
            <person name="Mancabelli L."/>
            <person name="Turroni F."/>
            <person name="Ferrario C."/>
            <person name="Mangifesta M."/>
            <person name="Viappiani A."/>
            <person name="Sanchez B."/>
            <person name="Margolles A."/>
            <person name="van Sinderen D."/>
            <person name="Ventura M."/>
        </authorList>
    </citation>
    <scope>NUCLEOTIDE SEQUENCE</scope>
    <source>
        <strain evidence="3">703B</strain>
    </source>
</reference>
<gene>
    <name evidence="3" type="ORF">B0703_09170</name>
</gene>
<proteinExistence type="predicted"/>
<name>A0AAF0VDW8_BIFAD</name>
<protein>
    <submittedName>
        <fullName evidence="3">Uncharacterized protein</fullName>
    </submittedName>
</protein>
<feature type="transmembrane region" description="Helical" evidence="2">
    <location>
        <begin position="26"/>
        <end position="44"/>
    </location>
</feature>
<sequence length="201" mass="22472">MGEVFQEIISSIGWLRAHRTVLPNDLYIWILLLLAIGGCCFLTSHADQQSRPDLGQQAASSNDSSDHPDTLPQGDTPVLKTPLRKLNNRLYRHIYWPLLISGIVGGIACWLSSPAWLMWALTLLAWALVLLVLFVLISHAQQPLKQCASKIRLWMQKYQSIRFGTSRFGRYALLPSSSYLPLSSREAISINSPIPNPGHVS</sequence>
<keyword evidence="2" id="KW-0812">Transmembrane</keyword>
<feature type="transmembrane region" description="Helical" evidence="2">
    <location>
        <begin position="94"/>
        <end position="113"/>
    </location>
</feature>
<dbReference type="AlphaFoldDB" id="A0AAF0VDW8"/>